<comment type="caution">
    <text evidence="1">The sequence shown here is derived from an EMBL/GenBank/DDBJ whole genome shotgun (WGS) entry which is preliminary data.</text>
</comment>
<dbReference type="EMBL" id="BAABGR010000029">
    <property type="protein sequence ID" value="GAA4518025.1"/>
    <property type="molecule type" value="Genomic_DNA"/>
</dbReference>
<evidence type="ECO:0000313" key="1">
    <source>
        <dbReference type="EMBL" id="GAA4518025.1"/>
    </source>
</evidence>
<reference evidence="2" key="1">
    <citation type="journal article" date="2019" name="Int. J. Syst. Evol. Microbiol.">
        <title>The Global Catalogue of Microorganisms (GCM) 10K type strain sequencing project: providing services to taxonomists for standard genome sequencing and annotation.</title>
        <authorList>
            <consortium name="The Broad Institute Genomics Platform"/>
            <consortium name="The Broad Institute Genome Sequencing Center for Infectious Disease"/>
            <person name="Wu L."/>
            <person name="Ma J."/>
        </authorList>
    </citation>
    <scope>NUCLEOTIDE SEQUENCE [LARGE SCALE GENOMIC DNA]</scope>
    <source>
        <strain evidence="2">JCM 17858</strain>
    </source>
</reference>
<evidence type="ECO:0008006" key="3">
    <source>
        <dbReference type="Google" id="ProtNLM"/>
    </source>
</evidence>
<accession>A0ABP8R4G9</accession>
<organism evidence="1 2">
    <name type="scientific">Sphingobacterium thermophilum</name>
    <dbReference type="NCBI Taxonomy" id="768534"/>
    <lineage>
        <taxon>Bacteria</taxon>
        <taxon>Pseudomonadati</taxon>
        <taxon>Bacteroidota</taxon>
        <taxon>Sphingobacteriia</taxon>
        <taxon>Sphingobacteriales</taxon>
        <taxon>Sphingobacteriaceae</taxon>
        <taxon>Sphingobacterium</taxon>
    </lineage>
</organism>
<evidence type="ECO:0000313" key="2">
    <source>
        <dbReference type="Proteomes" id="UP001500394"/>
    </source>
</evidence>
<sequence length="201" mass="23135">MSSLKAILTGDIVHSRKVSSEIWLSVLTDCLRHYSNKFDIFRGDSFQIELPLEKCIEAVFYIKASIRTIEKLDVRLGLGIGKIEVERQHVKDSSGEAYIFSGEAFDTLDKELIRVRSPFDHWDESTNIMLQLATELANRWTVNMAKTVKTAIEHPEASQLELTKLLHRKHQSQISTELKKANWQKIKLTIEYCTKQLLITC</sequence>
<dbReference type="RefSeq" id="WP_345067936.1">
    <property type="nucleotide sequence ID" value="NZ_BAABGR010000029.1"/>
</dbReference>
<keyword evidence="2" id="KW-1185">Reference proteome</keyword>
<protein>
    <recommendedName>
        <fullName evidence="3">SatD family (SatD)</fullName>
    </recommendedName>
</protein>
<name>A0ABP8R4G9_9SPHI</name>
<dbReference type="Proteomes" id="UP001500394">
    <property type="component" value="Unassembled WGS sequence"/>
</dbReference>
<gene>
    <name evidence="1" type="ORF">GCM10023173_19260</name>
</gene>
<proteinExistence type="predicted"/>